<name>A0A0A9DSP2_ARUDO</name>
<reference evidence="1" key="2">
    <citation type="journal article" date="2015" name="Data Brief">
        <title>Shoot transcriptome of the giant reed, Arundo donax.</title>
        <authorList>
            <person name="Barrero R.A."/>
            <person name="Guerrero F.D."/>
            <person name="Moolhuijzen P."/>
            <person name="Goolsby J.A."/>
            <person name="Tidwell J."/>
            <person name="Bellgard S.E."/>
            <person name="Bellgard M.I."/>
        </authorList>
    </citation>
    <scope>NUCLEOTIDE SEQUENCE</scope>
    <source>
        <tissue evidence="1">Shoot tissue taken approximately 20 cm above the soil surface</tissue>
    </source>
</reference>
<reference evidence="1" key="1">
    <citation type="submission" date="2014-09" db="EMBL/GenBank/DDBJ databases">
        <authorList>
            <person name="Magalhaes I.L.F."/>
            <person name="Oliveira U."/>
            <person name="Santos F.R."/>
            <person name="Vidigal T.H.D.A."/>
            <person name="Brescovit A.D."/>
            <person name="Santos A.J."/>
        </authorList>
    </citation>
    <scope>NUCLEOTIDE SEQUENCE</scope>
    <source>
        <tissue evidence="1">Shoot tissue taken approximately 20 cm above the soil surface</tissue>
    </source>
</reference>
<dbReference type="AlphaFoldDB" id="A0A0A9DSP2"/>
<evidence type="ECO:0000313" key="1">
    <source>
        <dbReference type="EMBL" id="JAD89698.1"/>
    </source>
</evidence>
<dbReference type="EMBL" id="GBRH01208197">
    <property type="protein sequence ID" value="JAD89698.1"/>
    <property type="molecule type" value="Transcribed_RNA"/>
</dbReference>
<proteinExistence type="predicted"/>
<organism evidence="1">
    <name type="scientific">Arundo donax</name>
    <name type="common">Giant reed</name>
    <name type="synonym">Donax arundinaceus</name>
    <dbReference type="NCBI Taxonomy" id="35708"/>
    <lineage>
        <taxon>Eukaryota</taxon>
        <taxon>Viridiplantae</taxon>
        <taxon>Streptophyta</taxon>
        <taxon>Embryophyta</taxon>
        <taxon>Tracheophyta</taxon>
        <taxon>Spermatophyta</taxon>
        <taxon>Magnoliopsida</taxon>
        <taxon>Liliopsida</taxon>
        <taxon>Poales</taxon>
        <taxon>Poaceae</taxon>
        <taxon>PACMAD clade</taxon>
        <taxon>Arundinoideae</taxon>
        <taxon>Arundineae</taxon>
        <taxon>Arundo</taxon>
    </lineage>
</organism>
<protein>
    <submittedName>
        <fullName evidence="1">Uncharacterized protein</fullName>
    </submittedName>
</protein>
<sequence length="56" mass="6450">MLVGYVMMLKQGASLVFTKYVQILTYPVARLPAQVSLTNIFNLRQGLRFFSYLFNS</sequence>
<accession>A0A0A9DSP2</accession>